<feature type="compositionally biased region" description="Low complexity" evidence="1">
    <location>
        <begin position="267"/>
        <end position="280"/>
    </location>
</feature>
<evidence type="ECO:0000259" key="2">
    <source>
        <dbReference type="PROSITE" id="PS50097"/>
    </source>
</evidence>
<dbReference type="AlphaFoldDB" id="A0A8H5BFH8"/>
<dbReference type="Gene3D" id="3.30.710.10">
    <property type="entry name" value="Potassium Channel Kv1.1, Chain A"/>
    <property type="match status" value="1"/>
</dbReference>
<dbReference type="InterPro" id="IPR011333">
    <property type="entry name" value="SKP1/BTB/POZ_sf"/>
</dbReference>
<comment type="caution">
    <text evidence="3">The sequence shown here is derived from an EMBL/GenBank/DDBJ whole genome shotgun (WGS) entry which is preliminary data.</text>
</comment>
<name>A0A8H5BFH8_9AGAR</name>
<gene>
    <name evidence="3" type="ORF">D9619_002081</name>
</gene>
<feature type="region of interest" description="Disordered" evidence="1">
    <location>
        <begin position="199"/>
        <end position="218"/>
    </location>
</feature>
<organism evidence="3 4">
    <name type="scientific">Psilocybe cf. subviscida</name>
    <dbReference type="NCBI Taxonomy" id="2480587"/>
    <lineage>
        <taxon>Eukaryota</taxon>
        <taxon>Fungi</taxon>
        <taxon>Dikarya</taxon>
        <taxon>Basidiomycota</taxon>
        <taxon>Agaricomycotina</taxon>
        <taxon>Agaricomycetes</taxon>
        <taxon>Agaricomycetidae</taxon>
        <taxon>Agaricales</taxon>
        <taxon>Agaricineae</taxon>
        <taxon>Strophariaceae</taxon>
        <taxon>Psilocybe</taxon>
    </lineage>
</organism>
<dbReference type="PROSITE" id="PS50097">
    <property type="entry name" value="BTB"/>
    <property type="match status" value="1"/>
</dbReference>
<sequence length="280" mass="32299">MAPSESLEQSISRVIHHNQYYIEQADLHILARTRPQDGNKTRRIMFRVHSYFFSRESPIFNRKINPASPGDIREGADDKDPVVLEDVAAEDFEKLLWVFYNPTYSLYDAGIEDWNCILSLANKWNFEEVKELAVRELHKKKELSIVERMALYERYKVNKRHLVPLYAALCQRDYPLTLDEATILGLESTILVNTARERLRSKPSDEGRSPLPEGLEDEDVFRTIEASMGIEEGSTSKYFEEHPHRYEESTRTGPSTPTKLNRPGPPKLSSSSSKLKNGRK</sequence>
<evidence type="ECO:0000256" key="1">
    <source>
        <dbReference type="SAM" id="MobiDB-lite"/>
    </source>
</evidence>
<keyword evidence="4" id="KW-1185">Reference proteome</keyword>
<dbReference type="Pfam" id="PF00651">
    <property type="entry name" value="BTB"/>
    <property type="match status" value="1"/>
</dbReference>
<protein>
    <recommendedName>
        <fullName evidence="2">BTB domain-containing protein</fullName>
    </recommendedName>
</protein>
<dbReference type="EMBL" id="JAACJJ010000028">
    <property type="protein sequence ID" value="KAF5321961.1"/>
    <property type="molecule type" value="Genomic_DNA"/>
</dbReference>
<dbReference type="InterPro" id="IPR000210">
    <property type="entry name" value="BTB/POZ_dom"/>
</dbReference>
<evidence type="ECO:0000313" key="4">
    <source>
        <dbReference type="Proteomes" id="UP000567179"/>
    </source>
</evidence>
<feature type="region of interest" description="Disordered" evidence="1">
    <location>
        <begin position="225"/>
        <end position="280"/>
    </location>
</feature>
<feature type="compositionally biased region" description="Basic and acidic residues" evidence="1">
    <location>
        <begin position="238"/>
        <end position="250"/>
    </location>
</feature>
<dbReference type="Proteomes" id="UP000567179">
    <property type="component" value="Unassembled WGS sequence"/>
</dbReference>
<proteinExistence type="predicted"/>
<dbReference type="OrthoDB" id="9997739at2759"/>
<feature type="compositionally biased region" description="Basic and acidic residues" evidence="1">
    <location>
        <begin position="199"/>
        <end position="208"/>
    </location>
</feature>
<evidence type="ECO:0000313" key="3">
    <source>
        <dbReference type="EMBL" id="KAF5321961.1"/>
    </source>
</evidence>
<dbReference type="SUPFAM" id="SSF54695">
    <property type="entry name" value="POZ domain"/>
    <property type="match status" value="1"/>
</dbReference>
<reference evidence="3 4" key="1">
    <citation type="journal article" date="2020" name="ISME J.">
        <title>Uncovering the hidden diversity of litter-decomposition mechanisms in mushroom-forming fungi.</title>
        <authorList>
            <person name="Floudas D."/>
            <person name="Bentzer J."/>
            <person name="Ahren D."/>
            <person name="Johansson T."/>
            <person name="Persson P."/>
            <person name="Tunlid A."/>
        </authorList>
    </citation>
    <scope>NUCLEOTIDE SEQUENCE [LARGE SCALE GENOMIC DNA]</scope>
    <source>
        <strain evidence="3 4">CBS 101986</strain>
    </source>
</reference>
<accession>A0A8H5BFH8</accession>
<feature type="domain" description="BTB" evidence="2">
    <location>
        <begin position="25"/>
        <end position="108"/>
    </location>
</feature>